<evidence type="ECO:0000313" key="2">
    <source>
        <dbReference type="EMBL" id="SJZ98286.1"/>
    </source>
</evidence>
<dbReference type="AlphaFoldDB" id="A0A1T4Q3P4"/>
<dbReference type="STRING" id="28136.SAMN02745202_01675"/>
<reference evidence="2 3" key="1">
    <citation type="submission" date="2017-02" db="EMBL/GenBank/DDBJ databases">
        <authorList>
            <person name="Peterson S.W."/>
        </authorList>
    </citation>
    <scope>NUCLEOTIDE SEQUENCE [LARGE SCALE GENOMIC DNA]</scope>
    <source>
        <strain evidence="2 3">ATCC 43324</strain>
    </source>
</reference>
<dbReference type="EMBL" id="FUXK01000019">
    <property type="protein sequence ID" value="SJZ98286.1"/>
    <property type="molecule type" value="Genomic_DNA"/>
</dbReference>
<feature type="signal peptide" evidence="1">
    <location>
        <begin position="1"/>
        <end position="22"/>
    </location>
</feature>
<evidence type="ECO:0008006" key="4">
    <source>
        <dbReference type="Google" id="ProtNLM"/>
    </source>
</evidence>
<dbReference type="PANTHER" id="PTHR47197">
    <property type="entry name" value="PROTEIN NIRF"/>
    <property type="match status" value="1"/>
</dbReference>
<dbReference type="InterPro" id="IPR011044">
    <property type="entry name" value="Quino_amine_DH_bsu"/>
</dbReference>
<keyword evidence="1" id="KW-0732">Signal</keyword>
<dbReference type="eggNOG" id="COG3391">
    <property type="taxonomic scope" value="Bacteria"/>
</dbReference>
<dbReference type="PANTHER" id="PTHR47197:SF3">
    <property type="entry name" value="DIHYDRO-HEME D1 DEHYDROGENASE"/>
    <property type="match status" value="1"/>
</dbReference>
<evidence type="ECO:0000256" key="1">
    <source>
        <dbReference type="SAM" id="SignalP"/>
    </source>
</evidence>
<organism evidence="2 3">
    <name type="scientific">Segatella oulorum</name>
    <dbReference type="NCBI Taxonomy" id="28136"/>
    <lineage>
        <taxon>Bacteria</taxon>
        <taxon>Pseudomonadati</taxon>
        <taxon>Bacteroidota</taxon>
        <taxon>Bacteroidia</taxon>
        <taxon>Bacteroidales</taxon>
        <taxon>Prevotellaceae</taxon>
        <taxon>Segatella</taxon>
    </lineage>
</organism>
<dbReference type="Proteomes" id="UP000190065">
    <property type="component" value="Unassembled WGS sequence"/>
</dbReference>
<dbReference type="InterPro" id="IPR031815">
    <property type="entry name" value="DUF5074"/>
</dbReference>
<protein>
    <recommendedName>
        <fullName evidence="4">DNA-binding beta-propeller fold protein YncE</fullName>
    </recommendedName>
</protein>
<feature type="chain" id="PRO_5010559331" description="DNA-binding beta-propeller fold protein YncE" evidence="1">
    <location>
        <begin position="23"/>
        <end position="369"/>
    </location>
</feature>
<dbReference type="InterPro" id="IPR051200">
    <property type="entry name" value="Host-pathogen_enzymatic-act"/>
</dbReference>
<dbReference type="Pfam" id="PF16819">
    <property type="entry name" value="DUF5074"/>
    <property type="match status" value="1"/>
</dbReference>
<dbReference type="SUPFAM" id="SSF50969">
    <property type="entry name" value="YVTN repeat-like/Quinoprotein amine dehydrogenase"/>
    <property type="match status" value="1"/>
</dbReference>
<dbReference type="InterPro" id="IPR015943">
    <property type="entry name" value="WD40/YVTN_repeat-like_dom_sf"/>
</dbReference>
<proteinExistence type="predicted"/>
<dbReference type="RefSeq" id="WP_025070515.1">
    <property type="nucleotide sequence ID" value="NZ_FUXK01000019.1"/>
</dbReference>
<evidence type="ECO:0000313" key="3">
    <source>
        <dbReference type="Proteomes" id="UP000190065"/>
    </source>
</evidence>
<accession>A0A1T4Q3P4</accession>
<dbReference type="Gene3D" id="2.130.10.10">
    <property type="entry name" value="YVTN repeat-like/Quinoprotein amine dehydrogenase"/>
    <property type="match status" value="1"/>
</dbReference>
<gene>
    <name evidence="2" type="ORF">SAMN02745202_01675</name>
</gene>
<sequence>MKKILFSFATLFLGALTFVSCSNDDDIQPADPITISNGAFVVCEGNLGSKIPGSVSYLDYRTGFVANNTFLQVNGRVLGGTVNHALIYGSKIYFVSTDDNTIEVTDRNLRSIKQVKTTDLLGKKKGINPRHLVADGGRIYFTTYGKCLAAIDTVAFSLKDSIQVGDHPEGFTVANGKVLVANSYYGTGKGTISIVDFARHTSVEKKVEGIYNPQDMYVVGNDIYVLDWGKYGDASQNYAQIEAGLKQVVAKNGKDVAETVVANATQATLYRQQFYTINAPYGAGKVAYGVYQVATKKTTALNIAVDSPKSIAVDPQTGNLFITSYTMQGGWPAYSKPGYLQMYSATGKKLNRYNVGVGPSTILFNTEVH</sequence>
<dbReference type="PROSITE" id="PS51257">
    <property type="entry name" value="PROKAR_LIPOPROTEIN"/>
    <property type="match status" value="1"/>
</dbReference>
<name>A0A1T4Q3P4_9BACT</name>